<organism evidence="11 12">
    <name type="scientific">Candidatus Butyricicoccus avistercoris</name>
    <dbReference type="NCBI Taxonomy" id="2838518"/>
    <lineage>
        <taxon>Bacteria</taxon>
        <taxon>Bacillati</taxon>
        <taxon>Bacillota</taxon>
        <taxon>Clostridia</taxon>
        <taxon>Eubacteriales</taxon>
        <taxon>Butyricicoccaceae</taxon>
        <taxon>Butyricicoccus</taxon>
    </lineage>
</organism>
<dbReference type="Pfam" id="PF00919">
    <property type="entry name" value="UPF0004"/>
    <property type="match status" value="1"/>
</dbReference>
<feature type="binding site" evidence="8">
    <location>
        <position position="17"/>
    </location>
    <ligand>
        <name>[4Fe-4S] cluster</name>
        <dbReference type="ChEBI" id="CHEBI:49883"/>
        <label>1</label>
    </ligand>
</feature>
<dbReference type="SFLD" id="SFLDG01082">
    <property type="entry name" value="B12-binding_domain_containing"/>
    <property type="match status" value="1"/>
</dbReference>
<dbReference type="PROSITE" id="PS01278">
    <property type="entry name" value="MTTASE_RADICAL"/>
    <property type="match status" value="1"/>
</dbReference>
<dbReference type="InterPro" id="IPR038135">
    <property type="entry name" value="Methylthiotransferase_N_sf"/>
</dbReference>
<dbReference type="GO" id="GO:0005840">
    <property type="term" value="C:ribosome"/>
    <property type="evidence" value="ECO:0007669"/>
    <property type="project" value="UniProtKB-KW"/>
</dbReference>
<dbReference type="CDD" id="cd01335">
    <property type="entry name" value="Radical_SAM"/>
    <property type="match status" value="1"/>
</dbReference>
<name>A0A9D1PI55_9FIRM</name>
<evidence type="ECO:0000256" key="7">
    <source>
        <dbReference type="ARBA" id="ARBA00023014"/>
    </source>
</evidence>
<dbReference type="EC" id="2.8.4.4" evidence="8"/>
<dbReference type="FunFam" id="3.80.30.20:FF:000001">
    <property type="entry name" value="tRNA-2-methylthio-N(6)-dimethylallyladenosine synthase 2"/>
    <property type="match status" value="1"/>
</dbReference>
<dbReference type="InterPro" id="IPR006638">
    <property type="entry name" value="Elp3/MiaA/NifB-like_rSAM"/>
</dbReference>
<evidence type="ECO:0000313" key="12">
    <source>
        <dbReference type="Proteomes" id="UP000886808"/>
    </source>
</evidence>
<keyword evidence="11" id="KW-0687">Ribonucleoprotein</keyword>
<comment type="function">
    <text evidence="8">Catalyzes the methylthiolation of an aspartic acid residue of ribosomal protein uS12.</text>
</comment>
<comment type="catalytic activity">
    <reaction evidence="8">
        <text>L-aspartate(89)-[ribosomal protein uS12]-hydrogen + (sulfur carrier)-SH + AH2 + 2 S-adenosyl-L-methionine = 3-methylsulfanyl-L-aspartate(89)-[ribosomal protein uS12]-hydrogen + (sulfur carrier)-H + 5'-deoxyadenosine + L-methionine + A + S-adenosyl-L-homocysteine + 2 H(+)</text>
        <dbReference type="Rhea" id="RHEA:37087"/>
        <dbReference type="Rhea" id="RHEA-COMP:10460"/>
        <dbReference type="Rhea" id="RHEA-COMP:10461"/>
        <dbReference type="Rhea" id="RHEA-COMP:14737"/>
        <dbReference type="Rhea" id="RHEA-COMP:14739"/>
        <dbReference type="ChEBI" id="CHEBI:13193"/>
        <dbReference type="ChEBI" id="CHEBI:15378"/>
        <dbReference type="ChEBI" id="CHEBI:17319"/>
        <dbReference type="ChEBI" id="CHEBI:17499"/>
        <dbReference type="ChEBI" id="CHEBI:29917"/>
        <dbReference type="ChEBI" id="CHEBI:29961"/>
        <dbReference type="ChEBI" id="CHEBI:57844"/>
        <dbReference type="ChEBI" id="CHEBI:57856"/>
        <dbReference type="ChEBI" id="CHEBI:59789"/>
        <dbReference type="ChEBI" id="CHEBI:64428"/>
        <dbReference type="ChEBI" id="CHEBI:73599"/>
        <dbReference type="EC" id="2.8.4.4"/>
    </reaction>
</comment>
<dbReference type="SFLD" id="SFLDF00274">
    <property type="entry name" value="ribosomal_protein_S12_methylth"/>
    <property type="match status" value="1"/>
</dbReference>
<evidence type="ECO:0000256" key="8">
    <source>
        <dbReference type="HAMAP-Rule" id="MF_01865"/>
    </source>
</evidence>
<dbReference type="InterPro" id="IPR005839">
    <property type="entry name" value="Methylthiotransferase"/>
</dbReference>
<protein>
    <recommendedName>
        <fullName evidence="8">Ribosomal protein uS12 methylthiotransferase RimO</fullName>
        <shortName evidence="8">uS12 MTTase</shortName>
        <shortName evidence="8">uS12 methylthiotransferase</shortName>
        <ecNumber evidence="8">2.8.4.4</ecNumber>
    </recommendedName>
    <alternativeName>
        <fullName evidence="8">Ribosomal protein uS12 (aspartate-C(3))-methylthiotransferase</fullName>
    </alternativeName>
    <alternativeName>
        <fullName evidence="8">Ribosome maturation factor RimO</fullName>
    </alternativeName>
</protein>
<sequence>MRRTNPLTKVGLISLGCSKNLVDSEHMLAKLKDAGYEITEEMENADIGIVNTCGFIEAAKTEAIETILDVAKYKEEGNLKGLVVTGCLAQRYRDEIQSELPEVDAICGTGSYTNIVDAVRDVLAGKKAVYMNDMASAALEGSREQLTPSYTAFLKIAEGCSNTCAYCIIPKLRGKYRSRQLDDVLAEAKQLSDAGVKELIVIAQDITKYGMDLECRTRLLPELLRQLCKLNFTWIRLHYLYPDQITDELIDVIANEEKIVKYLDIPLQHASKKILRSMHRPGDKESLTALIKKMREKIDGLVIRTSIIVGLPDETEEDFTELCEFLQEVQIERAGVFEYSPEEGTEAAEMPNQINDETKANRRLIVEELQSGVIDEYNLSRMHETMQVLCEGFDDTMGLYYGRTYADSVDVDGRVYFASENELNAGDFVLVRIENSLGADLEGVEIGG</sequence>
<dbReference type="InterPro" id="IPR005840">
    <property type="entry name" value="Ribosomal_uS12_MeSTrfase_RimO"/>
</dbReference>
<dbReference type="InterPro" id="IPR020612">
    <property type="entry name" value="Methylthiotransferase_CS"/>
</dbReference>
<dbReference type="GO" id="GO:0103039">
    <property type="term" value="F:protein methylthiotransferase activity"/>
    <property type="evidence" value="ECO:0007669"/>
    <property type="project" value="UniProtKB-EC"/>
</dbReference>
<dbReference type="AlphaFoldDB" id="A0A9D1PI55"/>
<dbReference type="InterPro" id="IPR013848">
    <property type="entry name" value="Methylthiotransferase_N"/>
</dbReference>
<dbReference type="SUPFAM" id="SSF102114">
    <property type="entry name" value="Radical SAM enzymes"/>
    <property type="match status" value="1"/>
</dbReference>
<evidence type="ECO:0000259" key="9">
    <source>
        <dbReference type="PROSITE" id="PS51449"/>
    </source>
</evidence>
<dbReference type="FunFam" id="3.40.50.12160:FF:000002">
    <property type="entry name" value="Ribosomal protein S12 methylthiotransferase RimO"/>
    <property type="match status" value="1"/>
</dbReference>
<dbReference type="EMBL" id="DXIE01000025">
    <property type="protein sequence ID" value="HIV61868.1"/>
    <property type="molecule type" value="Genomic_DNA"/>
</dbReference>
<dbReference type="InterPro" id="IPR058240">
    <property type="entry name" value="rSAM_sf"/>
</dbReference>
<dbReference type="Pfam" id="PF04055">
    <property type="entry name" value="Radical_SAM"/>
    <property type="match status" value="1"/>
</dbReference>
<dbReference type="Proteomes" id="UP000886808">
    <property type="component" value="Unassembled WGS sequence"/>
</dbReference>
<keyword evidence="1 8" id="KW-0004">4Fe-4S</keyword>
<keyword evidence="7 8" id="KW-0411">Iron-sulfur</keyword>
<dbReference type="Pfam" id="PF18693">
    <property type="entry name" value="TRAM_2"/>
    <property type="match status" value="1"/>
</dbReference>
<dbReference type="PROSITE" id="PS51449">
    <property type="entry name" value="MTTASE_N"/>
    <property type="match status" value="1"/>
</dbReference>
<comment type="caution">
    <text evidence="11">The sequence shown here is derived from an EMBL/GenBank/DDBJ whole genome shotgun (WGS) entry which is preliminary data.</text>
</comment>
<dbReference type="GO" id="GO:0005829">
    <property type="term" value="C:cytosol"/>
    <property type="evidence" value="ECO:0007669"/>
    <property type="project" value="TreeGrafter"/>
</dbReference>
<proteinExistence type="inferred from homology"/>
<accession>A0A9D1PI55</accession>
<evidence type="ECO:0000256" key="4">
    <source>
        <dbReference type="ARBA" id="ARBA00022691"/>
    </source>
</evidence>
<feature type="binding site" evidence="8">
    <location>
        <position position="160"/>
    </location>
    <ligand>
        <name>[4Fe-4S] cluster</name>
        <dbReference type="ChEBI" id="CHEBI:49883"/>
        <label>2</label>
        <note>4Fe-4S-S-AdoMet</note>
    </ligand>
</feature>
<gene>
    <name evidence="8 11" type="primary">rimO</name>
    <name evidence="11" type="ORF">H9746_03340</name>
</gene>
<dbReference type="InterPro" id="IPR007197">
    <property type="entry name" value="rSAM"/>
</dbReference>
<dbReference type="NCBIfam" id="TIGR01125">
    <property type="entry name" value="30S ribosomal protein S12 methylthiotransferase RimO"/>
    <property type="match status" value="1"/>
</dbReference>
<feature type="binding site" evidence="8">
    <location>
        <position position="167"/>
    </location>
    <ligand>
        <name>[4Fe-4S] cluster</name>
        <dbReference type="ChEBI" id="CHEBI:49883"/>
        <label>2</label>
        <note>4Fe-4S-S-AdoMet</note>
    </ligand>
</feature>
<feature type="binding site" evidence="8">
    <location>
        <position position="87"/>
    </location>
    <ligand>
        <name>[4Fe-4S] cluster</name>
        <dbReference type="ChEBI" id="CHEBI:49883"/>
        <label>1</label>
    </ligand>
</feature>
<dbReference type="PANTHER" id="PTHR43837">
    <property type="entry name" value="RIBOSOMAL PROTEIN S12 METHYLTHIOTRANSFERASE RIMO"/>
    <property type="match status" value="1"/>
</dbReference>
<dbReference type="Gene3D" id="2.40.50.140">
    <property type="entry name" value="Nucleic acid-binding proteins"/>
    <property type="match status" value="1"/>
</dbReference>
<feature type="binding site" evidence="8">
    <location>
        <position position="53"/>
    </location>
    <ligand>
        <name>[4Fe-4S] cluster</name>
        <dbReference type="ChEBI" id="CHEBI:49883"/>
        <label>1</label>
    </ligand>
</feature>
<keyword evidence="2 8" id="KW-0963">Cytoplasm</keyword>
<evidence type="ECO:0000256" key="1">
    <source>
        <dbReference type="ARBA" id="ARBA00022485"/>
    </source>
</evidence>
<keyword evidence="4 8" id="KW-0949">S-adenosyl-L-methionine</keyword>
<evidence type="ECO:0000256" key="6">
    <source>
        <dbReference type="ARBA" id="ARBA00023004"/>
    </source>
</evidence>
<keyword evidence="11" id="KW-0689">Ribosomal protein</keyword>
<evidence type="ECO:0000256" key="2">
    <source>
        <dbReference type="ARBA" id="ARBA00022490"/>
    </source>
</evidence>
<dbReference type="NCBIfam" id="TIGR00089">
    <property type="entry name" value="MiaB/RimO family radical SAM methylthiotransferase"/>
    <property type="match status" value="1"/>
</dbReference>
<comment type="cofactor">
    <cofactor evidence="8">
        <name>[4Fe-4S] cluster</name>
        <dbReference type="ChEBI" id="CHEBI:49883"/>
    </cofactor>
    <text evidence="8">Binds 2 [4Fe-4S] clusters. One cluster is coordinated with 3 cysteines and an exchangeable S-adenosyl-L-methionine.</text>
</comment>
<dbReference type="InterPro" id="IPR023404">
    <property type="entry name" value="rSAM_horseshoe"/>
</dbReference>
<dbReference type="InterPro" id="IPR002792">
    <property type="entry name" value="TRAM_dom"/>
</dbReference>
<keyword evidence="5 8" id="KW-0479">Metal-binding</keyword>
<keyword evidence="6 8" id="KW-0408">Iron</keyword>
<dbReference type="GO" id="GO:0140101">
    <property type="term" value="F:catalytic activity, acting on a tRNA"/>
    <property type="evidence" value="ECO:0007669"/>
    <property type="project" value="UniProtKB-ARBA"/>
</dbReference>
<evidence type="ECO:0000313" key="11">
    <source>
        <dbReference type="EMBL" id="HIV61868.1"/>
    </source>
</evidence>
<reference evidence="11" key="1">
    <citation type="journal article" date="2021" name="PeerJ">
        <title>Extensive microbial diversity within the chicken gut microbiome revealed by metagenomics and culture.</title>
        <authorList>
            <person name="Gilroy R."/>
            <person name="Ravi A."/>
            <person name="Getino M."/>
            <person name="Pursley I."/>
            <person name="Horton D.L."/>
            <person name="Alikhan N.F."/>
            <person name="Baker D."/>
            <person name="Gharbi K."/>
            <person name="Hall N."/>
            <person name="Watson M."/>
            <person name="Adriaenssens E.M."/>
            <person name="Foster-Nyarko E."/>
            <person name="Jarju S."/>
            <person name="Secka A."/>
            <person name="Antonio M."/>
            <person name="Oren A."/>
            <person name="Chaudhuri R.R."/>
            <person name="La Ragione R."/>
            <person name="Hildebrand F."/>
            <person name="Pallen M.J."/>
        </authorList>
    </citation>
    <scope>NUCLEOTIDE SEQUENCE</scope>
    <source>
        <strain evidence="11">CHK193-4272</strain>
    </source>
</reference>
<evidence type="ECO:0000256" key="5">
    <source>
        <dbReference type="ARBA" id="ARBA00022723"/>
    </source>
</evidence>
<comment type="similarity">
    <text evidence="8">Belongs to the methylthiotransferase family. RimO subfamily.</text>
</comment>
<dbReference type="InterPro" id="IPR012340">
    <property type="entry name" value="NA-bd_OB-fold"/>
</dbReference>
<dbReference type="Gene3D" id="3.80.30.20">
    <property type="entry name" value="tm_1862 like domain"/>
    <property type="match status" value="1"/>
</dbReference>
<reference evidence="11" key="2">
    <citation type="submission" date="2021-04" db="EMBL/GenBank/DDBJ databases">
        <authorList>
            <person name="Gilroy R."/>
        </authorList>
    </citation>
    <scope>NUCLEOTIDE SEQUENCE</scope>
    <source>
        <strain evidence="11">CHK193-4272</strain>
    </source>
</reference>
<comment type="subcellular location">
    <subcellularLocation>
        <location evidence="8">Cytoplasm</location>
    </subcellularLocation>
</comment>
<feature type="domain" description="MTTase N-terminal" evidence="9">
    <location>
        <begin position="8"/>
        <end position="124"/>
    </location>
</feature>
<dbReference type="GO" id="GO:0035600">
    <property type="term" value="P:tRNA methylthiolation"/>
    <property type="evidence" value="ECO:0007669"/>
    <property type="project" value="UniProtKB-ARBA"/>
</dbReference>
<feature type="binding site" evidence="8">
    <location>
        <position position="164"/>
    </location>
    <ligand>
        <name>[4Fe-4S] cluster</name>
        <dbReference type="ChEBI" id="CHEBI:49883"/>
        <label>2</label>
        <note>4Fe-4S-S-AdoMet</note>
    </ligand>
</feature>
<dbReference type="GO" id="GO:0046872">
    <property type="term" value="F:metal ion binding"/>
    <property type="evidence" value="ECO:0007669"/>
    <property type="project" value="UniProtKB-KW"/>
</dbReference>
<evidence type="ECO:0000259" key="10">
    <source>
        <dbReference type="PROSITE" id="PS51918"/>
    </source>
</evidence>
<dbReference type="HAMAP" id="MF_01865">
    <property type="entry name" value="MTTase_RimO"/>
    <property type="match status" value="1"/>
</dbReference>
<dbReference type="SMART" id="SM00729">
    <property type="entry name" value="Elp3"/>
    <property type="match status" value="1"/>
</dbReference>
<keyword evidence="3 8" id="KW-0808">Transferase</keyword>
<feature type="domain" description="Radical SAM core" evidence="10">
    <location>
        <begin position="146"/>
        <end position="376"/>
    </location>
</feature>
<dbReference type="PROSITE" id="PS51918">
    <property type="entry name" value="RADICAL_SAM"/>
    <property type="match status" value="1"/>
</dbReference>
<dbReference type="SFLD" id="SFLDS00029">
    <property type="entry name" value="Radical_SAM"/>
    <property type="match status" value="1"/>
</dbReference>
<dbReference type="GO" id="GO:0051539">
    <property type="term" value="F:4 iron, 4 sulfur cluster binding"/>
    <property type="evidence" value="ECO:0007669"/>
    <property type="project" value="UniProtKB-UniRule"/>
</dbReference>
<dbReference type="SFLD" id="SFLDG01061">
    <property type="entry name" value="methylthiotransferase"/>
    <property type="match status" value="1"/>
</dbReference>
<evidence type="ECO:0000256" key="3">
    <source>
        <dbReference type="ARBA" id="ARBA00022679"/>
    </source>
</evidence>
<dbReference type="PANTHER" id="PTHR43837:SF1">
    <property type="entry name" value="RIBOSOMAL PROTEIN US12 METHYLTHIOTRANSFERASE RIMO"/>
    <property type="match status" value="1"/>
</dbReference>
<dbReference type="GO" id="GO:0035599">
    <property type="term" value="F:aspartic acid methylthiotransferase activity"/>
    <property type="evidence" value="ECO:0007669"/>
    <property type="project" value="TreeGrafter"/>
</dbReference>
<dbReference type="Gene3D" id="3.40.50.12160">
    <property type="entry name" value="Methylthiotransferase, N-terminal domain"/>
    <property type="match status" value="1"/>
</dbReference>